<dbReference type="InterPro" id="IPR040290">
    <property type="entry name" value="Prot_E6-like"/>
</dbReference>
<organism evidence="3 4">
    <name type="scientific">Pisum sativum</name>
    <name type="common">Garden pea</name>
    <name type="synonym">Lathyrus oleraceus</name>
    <dbReference type="NCBI Taxonomy" id="3888"/>
    <lineage>
        <taxon>Eukaryota</taxon>
        <taxon>Viridiplantae</taxon>
        <taxon>Streptophyta</taxon>
        <taxon>Embryophyta</taxon>
        <taxon>Tracheophyta</taxon>
        <taxon>Spermatophyta</taxon>
        <taxon>Magnoliopsida</taxon>
        <taxon>eudicotyledons</taxon>
        <taxon>Gunneridae</taxon>
        <taxon>Pentapetalae</taxon>
        <taxon>rosids</taxon>
        <taxon>fabids</taxon>
        <taxon>Fabales</taxon>
        <taxon>Fabaceae</taxon>
        <taxon>Papilionoideae</taxon>
        <taxon>50 kb inversion clade</taxon>
        <taxon>NPAAA clade</taxon>
        <taxon>Hologalegina</taxon>
        <taxon>IRL clade</taxon>
        <taxon>Fabeae</taxon>
        <taxon>Lathyrus</taxon>
    </lineage>
</organism>
<evidence type="ECO:0000313" key="4">
    <source>
        <dbReference type="Proteomes" id="UP001058974"/>
    </source>
</evidence>
<feature type="compositionally biased region" description="Basic and acidic residues" evidence="1">
    <location>
        <begin position="254"/>
        <end position="274"/>
    </location>
</feature>
<dbReference type="AlphaFoldDB" id="A0A9D4X2K6"/>
<accession>A0A9D4X2K6</accession>
<feature type="region of interest" description="Disordered" evidence="1">
    <location>
        <begin position="244"/>
        <end position="283"/>
    </location>
</feature>
<dbReference type="PANTHER" id="PTHR35274:SF5">
    <property type="entry name" value="PROTEIN E6-LIKE"/>
    <property type="match status" value="1"/>
</dbReference>
<reference evidence="3 4" key="1">
    <citation type="journal article" date="2022" name="Nat. Genet.">
        <title>Improved pea reference genome and pan-genome highlight genomic features and evolutionary characteristics.</title>
        <authorList>
            <person name="Yang T."/>
            <person name="Liu R."/>
            <person name="Luo Y."/>
            <person name="Hu S."/>
            <person name="Wang D."/>
            <person name="Wang C."/>
            <person name="Pandey M.K."/>
            <person name="Ge S."/>
            <person name="Xu Q."/>
            <person name="Li N."/>
            <person name="Li G."/>
            <person name="Huang Y."/>
            <person name="Saxena R.K."/>
            <person name="Ji Y."/>
            <person name="Li M."/>
            <person name="Yan X."/>
            <person name="He Y."/>
            <person name="Liu Y."/>
            <person name="Wang X."/>
            <person name="Xiang C."/>
            <person name="Varshney R.K."/>
            <person name="Ding H."/>
            <person name="Gao S."/>
            <person name="Zong X."/>
        </authorList>
    </citation>
    <scope>NUCLEOTIDE SEQUENCE [LARGE SCALE GENOMIC DNA]</scope>
    <source>
        <strain evidence="3 4">cv. Zhongwan 6</strain>
    </source>
</reference>
<evidence type="ECO:0000256" key="2">
    <source>
        <dbReference type="SAM" id="SignalP"/>
    </source>
</evidence>
<comment type="caution">
    <text evidence="3">The sequence shown here is derived from an EMBL/GenBank/DDBJ whole genome shotgun (WGS) entry which is preliminary data.</text>
</comment>
<sequence length="283" mass="32816">MASLANQLSFFSLFFFLLLLSPQIQARQNKFFSFFSHFKTTNNVNDPQLPQPPSPSLAPAQEPAAAPEIGRTTVPSGPAPEPEFLVETGNGYGLYGIDSTQYSSTKETPKTITDFENELLNEDFNDDKSYKTGDPQTNLHNNNEVYTKSYNSEEYKNNYNSEDHKNNYNSEEYKNNYNSEDHKNNYNSEEYKNNYNNYNKNYGNGYERKGEFGMSDTRFVENGKYHYNVNSENENYNNLNGYESGRGNTENEGYYEKNQHPNEFETMEEYEKQQEAQGYTYTP</sequence>
<dbReference type="Gramene" id="Psat5g273640.1">
    <property type="protein sequence ID" value="Psat5g273640.1.cds1"/>
    <property type="gene ID" value="Psat5g273640"/>
</dbReference>
<feature type="region of interest" description="Disordered" evidence="1">
    <location>
        <begin position="44"/>
        <end position="90"/>
    </location>
</feature>
<feature type="region of interest" description="Disordered" evidence="1">
    <location>
        <begin position="124"/>
        <end position="144"/>
    </location>
</feature>
<evidence type="ECO:0000313" key="3">
    <source>
        <dbReference type="EMBL" id="KAI5412991.1"/>
    </source>
</evidence>
<gene>
    <name evidence="3" type="ORF">KIW84_057567</name>
</gene>
<dbReference type="OrthoDB" id="749662at2759"/>
<protein>
    <recommendedName>
        <fullName evidence="5">Protein E6-like</fullName>
    </recommendedName>
</protein>
<evidence type="ECO:0008006" key="5">
    <source>
        <dbReference type="Google" id="ProtNLM"/>
    </source>
</evidence>
<feature type="compositionally biased region" description="Low complexity" evidence="1">
    <location>
        <begin position="57"/>
        <end position="68"/>
    </location>
</feature>
<feature type="region of interest" description="Disordered" evidence="1">
    <location>
        <begin position="156"/>
        <end position="187"/>
    </location>
</feature>
<evidence type="ECO:0000256" key="1">
    <source>
        <dbReference type="SAM" id="MobiDB-lite"/>
    </source>
</evidence>
<keyword evidence="4" id="KW-1185">Reference proteome</keyword>
<dbReference type="PANTHER" id="PTHR35274">
    <property type="entry name" value="E6-LIKE PROTEIN"/>
    <property type="match status" value="1"/>
</dbReference>
<feature type="chain" id="PRO_5039631833" description="Protein E6-like" evidence="2">
    <location>
        <begin position="27"/>
        <end position="283"/>
    </location>
</feature>
<dbReference type="Gramene" id="Psat05G0756700-T1">
    <property type="protein sequence ID" value="KAI5412991.1"/>
    <property type="gene ID" value="KIW84_057567"/>
</dbReference>
<dbReference type="Proteomes" id="UP001058974">
    <property type="component" value="Chromosome 5"/>
</dbReference>
<proteinExistence type="predicted"/>
<feature type="signal peptide" evidence="2">
    <location>
        <begin position="1"/>
        <end position="26"/>
    </location>
</feature>
<dbReference type="EMBL" id="JAMSHJ010000005">
    <property type="protein sequence ID" value="KAI5412991.1"/>
    <property type="molecule type" value="Genomic_DNA"/>
</dbReference>
<feature type="compositionally biased region" description="Polar residues" evidence="1">
    <location>
        <begin position="134"/>
        <end position="144"/>
    </location>
</feature>
<keyword evidence="2" id="KW-0732">Signal</keyword>
<name>A0A9D4X2K6_PEA</name>